<feature type="domain" description="3-beta hydroxysteroid dehydrogenase/isomerase" evidence="3">
    <location>
        <begin position="79"/>
        <end position="209"/>
    </location>
</feature>
<evidence type="ECO:0000313" key="4">
    <source>
        <dbReference type="EMBL" id="KAK0671459.1"/>
    </source>
</evidence>
<feature type="domain" description="3-beta hydroxysteroid dehydrogenase/isomerase" evidence="3">
    <location>
        <begin position="251"/>
        <end position="365"/>
    </location>
</feature>
<comment type="similarity">
    <text evidence="2">Belongs to the NAD(P)-dependent epimerase/dehydratase family. Dihydroflavonol-4-reductase subfamily.</text>
</comment>
<dbReference type="PANTHER" id="PTHR10366:SF447">
    <property type="entry name" value="HYDROXYSTEROID DEHYDROGENASE_ISOMERASE FAMILY PROTEIN, PUTATIVE (AFU_ORTHOLOGUE AFUA_1G06450)-RELATED"/>
    <property type="match status" value="1"/>
</dbReference>
<dbReference type="GO" id="GO:0000252">
    <property type="term" value="F:3-beta-hydroxysteroid dehydrogenase [NAD(P)+]/C4-decarboxylase activity"/>
    <property type="evidence" value="ECO:0007669"/>
    <property type="project" value="TreeGrafter"/>
</dbReference>
<organism evidence="4 5">
    <name type="scientific">Cercophora samala</name>
    <dbReference type="NCBI Taxonomy" id="330535"/>
    <lineage>
        <taxon>Eukaryota</taxon>
        <taxon>Fungi</taxon>
        <taxon>Dikarya</taxon>
        <taxon>Ascomycota</taxon>
        <taxon>Pezizomycotina</taxon>
        <taxon>Sordariomycetes</taxon>
        <taxon>Sordariomycetidae</taxon>
        <taxon>Sordariales</taxon>
        <taxon>Lasiosphaeriaceae</taxon>
        <taxon>Cercophora</taxon>
    </lineage>
</organism>
<name>A0AA39ZI71_9PEZI</name>
<sequence length="523" mass="57789">MMAGLVLGLGAALLFLLTYTYLARLSSILQSTPEAVRKVSPTRWTKEELRQTYQRLEKSPITIKSYANRIPHKLDRRYIITGGSGLVGGYIVLQLLERGQSPESIRIVEFRPLNRADMLNGPASTVDFVKTDISSAESTNKAFEKPWPSSVANLPLTVFHTAAIIVPSDRSKLVYGTCESVNVRGTQNVLNAARKAGADVLVSTSSGGVSIRPIELWISPLKLLLSPKSHPPEMKNYLQVMDEKDFFEPPRKHEEHFANYAVSKARAERIVCGANSPELRTGSIRPANGVYGQPGDNTLGGALAMGDCPTWCPHIIQPFVHGINVAIAHLDYEAVLAANPKAPQAGRPFMITDPNPPISYLDMYEAIETLSTTPFKLIRLPPLAMWFLSYIVEWYSLLPVKHPFLRRILPELKGDLKHLKPGLFSVTTHMVATNENASRSVDEGGLGYTGVVTTLEGMVQEIAEWNIEHKGERRAKKFQTSISFAEEIAKAAEAAGVMEKLELLDRGYEVSLKTRALAFKDEV</sequence>
<dbReference type="InterPro" id="IPR036291">
    <property type="entry name" value="NAD(P)-bd_dom_sf"/>
</dbReference>
<dbReference type="PANTHER" id="PTHR10366">
    <property type="entry name" value="NAD DEPENDENT EPIMERASE/DEHYDRATASE"/>
    <property type="match status" value="1"/>
</dbReference>
<dbReference type="Proteomes" id="UP001174997">
    <property type="component" value="Unassembled WGS sequence"/>
</dbReference>
<evidence type="ECO:0000256" key="2">
    <source>
        <dbReference type="ARBA" id="ARBA00023445"/>
    </source>
</evidence>
<dbReference type="Pfam" id="PF01073">
    <property type="entry name" value="3Beta_HSD"/>
    <property type="match status" value="2"/>
</dbReference>
<dbReference type="InterPro" id="IPR050425">
    <property type="entry name" value="NAD(P)_dehydrat-like"/>
</dbReference>
<accession>A0AA39ZI71</accession>
<gene>
    <name evidence="4" type="ORF">QBC41DRAFT_371836</name>
</gene>
<dbReference type="GO" id="GO:0005783">
    <property type="term" value="C:endoplasmic reticulum"/>
    <property type="evidence" value="ECO:0007669"/>
    <property type="project" value="TreeGrafter"/>
</dbReference>
<keyword evidence="1" id="KW-0560">Oxidoreductase</keyword>
<dbReference type="GO" id="GO:0006696">
    <property type="term" value="P:ergosterol biosynthetic process"/>
    <property type="evidence" value="ECO:0007669"/>
    <property type="project" value="TreeGrafter"/>
</dbReference>
<reference evidence="4" key="1">
    <citation type="submission" date="2023-06" db="EMBL/GenBank/DDBJ databases">
        <title>Genome-scale phylogeny and comparative genomics of the fungal order Sordariales.</title>
        <authorList>
            <consortium name="Lawrence Berkeley National Laboratory"/>
            <person name="Hensen N."/>
            <person name="Bonometti L."/>
            <person name="Westerberg I."/>
            <person name="Brannstrom I.O."/>
            <person name="Guillou S."/>
            <person name="Cros-Aarteil S."/>
            <person name="Calhoun S."/>
            <person name="Haridas S."/>
            <person name="Kuo A."/>
            <person name="Mondo S."/>
            <person name="Pangilinan J."/>
            <person name="Riley R."/>
            <person name="Labutti K."/>
            <person name="Andreopoulos B."/>
            <person name="Lipzen A."/>
            <person name="Chen C."/>
            <person name="Yanf M."/>
            <person name="Daum C."/>
            <person name="Ng V."/>
            <person name="Clum A."/>
            <person name="Steindorff A."/>
            <person name="Ohm R."/>
            <person name="Martin F."/>
            <person name="Silar P."/>
            <person name="Natvig D."/>
            <person name="Lalanne C."/>
            <person name="Gautier V."/>
            <person name="Ament-Velasquez S.L."/>
            <person name="Kruys A."/>
            <person name="Hutchinson M.I."/>
            <person name="Powell A.J."/>
            <person name="Barry K."/>
            <person name="Miller A.N."/>
            <person name="Grigoriev I.V."/>
            <person name="Debuchy R."/>
            <person name="Gladieux P."/>
            <person name="Thoren M.H."/>
            <person name="Johannesson H."/>
        </authorList>
    </citation>
    <scope>NUCLEOTIDE SEQUENCE</scope>
    <source>
        <strain evidence="4">CBS 307.81</strain>
    </source>
</reference>
<dbReference type="AlphaFoldDB" id="A0AA39ZI71"/>
<evidence type="ECO:0000259" key="3">
    <source>
        <dbReference type="Pfam" id="PF01073"/>
    </source>
</evidence>
<protein>
    <recommendedName>
        <fullName evidence="3">3-beta hydroxysteroid dehydrogenase/isomerase domain-containing protein</fullName>
    </recommendedName>
</protein>
<dbReference type="InterPro" id="IPR002225">
    <property type="entry name" value="3Beta_OHSteriod_DH/Estase"/>
</dbReference>
<dbReference type="Gene3D" id="3.40.50.720">
    <property type="entry name" value="NAD(P)-binding Rossmann-like Domain"/>
    <property type="match status" value="1"/>
</dbReference>
<evidence type="ECO:0000256" key="1">
    <source>
        <dbReference type="ARBA" id="ARBA00023002"/>
    </source>
</evidence>
<proteinExistence type="inferred from homology"/>
<dbReference type="EMBL" id="JAULSY010000021">
    <property type="protein sequence ID" value="KAK0671459.1"/>
    <property type="molecule type" value="Genomic_DNA"/>
</dbReference>
<dbReference type="SUPFAM" id="SSF51735">
    <property type="entry name" value="NAD(P)-binding Rossmann-fold domains"/>
    <property type="match status" value="1"/>
</dbReference>
<comment type="caution">
    <text evidence="4">The sequence shown here is derived from an EMBL/GenBank/DDBJ whole genome shotgun (WGS) entry which is preliminary data.</text>
</comment>
<keyword evidence="5" id="KW-1185">Reference proteome</keyword>
<evidence type="ECO:0000313" key="5">
    <source>
        <dbReference type="Proteomes" id="UP001174997"/>
    </source>
</evidence>